<feature type="region of interest" description="Disordered" evidence="4">
    <location>
        <begin position="85"/>
        <end position="137"/>
    </location>
</feature>
<dbReference type="InterPro" id="IPR011009">
    <property type="entry name" value="Kinase-like_dom_sf"/>
</dbReference>
<evidence type="ECO:0000256" key="3">
    <source>
        <dbReference type="ARBA" id="ARBA00038874"/>
    </source>
</evidence>
<dbReference type="PANTHER" id="PTHR22603">
    <property type="entry name" value="CHOLINE/ETHANOALAMINE KINASE"/>
    <property type="match status" value="1"/>
</dbReference>
<dbReference type="EC" id="2.7.1.82" evidence="3"/>
<feature type="region of interest" description="Disordered" evidence="4">
    <location>
        <begin position="29"/>
        <end position="62"/>
    </location>
</feature>
<sequence length="588" mass="65478">MASMASSMYCFVAGGNVHYIPVDSFSDDMEEETKTSQSLDTASAKGVNTPTMNGTKNGSKFSESNLLGVPGLLQRNKNLLYSLNDPSLSDLDSGADTENGKISDDETHSDTNNNNNNNDNDTSNNHETSSASSVTQDNTSFLLPQRSLYLPQYTVDLPSNLNNGFVQVKQLVSKVFPSISNVEDVSVKQLTGGITNMLLSCEHKSSGLTVLMRVYGQGTNLIIDRHREFVSHLMLNSLSLAPPIYARFHNGLVYGFLPGRSLERLEMQDERLYPLIASQLGVWHGRVKSEEIESGVERLRRVTIKRKRLSLASSGTNSGPSSPVIGVVTGGLGSPGSEEVPPVTIASSSMPSATPTNNTNGTHNKSKRKKKYIANVWELIEDWMNIVPIIPQLIESFQENLPTEAGPITKENIREVLQREFRWLRNELTLNSKSPTVSCHCDLLSGNIIIPEGYLENSSGTSPAINPIQFIDYEYMLPAPRAFDIANHFAEWQGFECDRSAIPDPTPSNPVMVKWVQGYLNDPHASEYQVNEVIEEIAMFYGMPGFYWGVWAVIQSEISNIDFDYADYSKLRFQEYWDWKVDYLKSHK</sequence>
<feature type="region of interest" description="Disordered" evidence="4">
    <location>
        <begin position="331"/>
        <end position="367"/>
    </location>
</feature>
<feature type="compositionally biased region" description="Polar residues" evidence="4">
    <location>
        <begin position="345"/>
        <end position="363"/>
    </location>
</feature>
<evidence type="ECO:0000256" key="4">
    <source>
        <dbReference type="SAM" id="MobiDB-lite"/>
    </source>
</evidence>
<comment type="pathway">
    <text evidence="1">Phospholipid metabolism; phosphatidylethanolamine biosynthesis; phosphatidylethanolamine from ethanolamine: step 1/3.</text>
</comment>
<accession>A0ABP0E911</accession>
<reference evidence="5 6" key="1">
    <citation type="submission" date="2024-01" db="EMBL/GenBank/DDBJ databases">
        <authorList>
            <consortium name="Genoscope - CEA"/>
            <person name="William W."/>
        </authorList>
    </citation>
    <scope>NUCLEOTIDE SEQUENCE [LARGE SCALE GENOMIC DNA]</scope>
    <source>
        <strain evidence="5 6">29B2s-10</strain>
    </source>
</reference>
<dbReference type="PANTHER" id="PTHR22603:SF66">
    <property type="entry name" value="ETHANOLAMINE KINASE"/>
    <property type="match status" value="1"/>
</dbReference>
<dbReference type="Proteomes" id="UP001497600">
    <property type="component" value="Chromosome C"/>
</dbReference>
<keyword evidence="6" id="KW-1185">Reference proteome</keyword>
<feature type="compositionally biased region" description="Low complexity" evidence="4">
    <location>
        <begin position="110"/>
        <end position="130"/>
    </location>
</feature>
<evidence type="ECO:0000313" key="6">
    <source>
        <dbReference type="Proteomes" id="UP001497600"/>
    </source>
</evidence>
<feature type="compositionally biased region" description="Polar residues" evidence="4">
    <location>
        <begin position="35"/>
        <end position="62"/>
    </location>
</feature>
<dbReference type="CDD" id="cd05157">
    <property type="entry name" value="ETNK_euk"/>
    <property type="match status" value="1"/>
</dbReference>
<organism evidence="5 6">
    <name type="scientific">[Candida] anglica</name>
    <dbReference type="NCBI Taxonomy" id="148631"/>
    <lineage>
        <taxon>Eukaryota</taxon>
        <taxon>Fungi</taxon>
        <taxon>Dikarya</taxon>
        <taxon>Ascomycota</taxon>
        <taxon>Saccharomycotina</taxon>
        <taxon>Pichiomycetes</taxon>
        <taxon>Debaryomycetaceae</taxon>
        <taxon>Kurtzmaniella</taxon>
    </lineage>
</organism>
<name>A0ABP0E911_9ASCO</name>
<feature type="compositionally biased region" description="Basic and acidic residues" evidence="4">
    <location>
        <begin position="98"/>
        <end position="109"/>
    </location>
</feature>
<protein>
    <recommendedName>
        <fullName evidence="3">ethanolamine kinase</fullName>
        <ecNumber evidence="3">2.7.1.82</ecNumber>
    </recommendedName>
</protein>
<dbReference type="EMBL" id="OZ004255">
    <property type="protein sequence ID" value="CAK7900208.1"/>
    <property type="molecule type" value="Genomic_DNA"/>
</dbReference>
<dbReference type="Gene3D" id="3.90.1200.10">
    <property type="match status" value="1"/>
</dbReference>
<comment type="similarity">
    <text evidence="2">Belongs to the choline/ethanolamine kinase family.</text>
</comment>
<dbReference type="Gene3D" id="3.30.200.20">
    <property type="entry name" value="Phosphorylase Kinase, domain 1"/>
    <property type="match status" value="1"/>
</dbReference>
<evidence type="ECO:0000313" key="5">
    <source>
        <dbReference type="EMBL" id="CAK7900208.1"/>
    </source>
</evidence>
<dbReference type="Pfam" id="PF01633">
    <property type="entry name" value="Choline_kinase"/>
    <property type="match status" value="1"/>
</dbReference>
<proteinExistence type="inferred from homology"/>
<gene>
    <name evidence="5" type="ORF">CAAN4_C06282</name>
</gene>
<evidence type="ECO:0000256" key="2">
    <source>
        <dbReference type="ARBA" id="ARBA00038211"/>
    </source>
</evidence>
<evidence type="ECO:0000256" key="1">
    <source>
        <dbReference type="ARBA" id="ARBA00037883"/>
    </source>
</evidence>
<dbReference type="SUPFAM" id="SSF56112">
    <property type="entry name" value="Protein kinase-like (PK-like)"/>
    <property type="match status" value="1"/>
</dbReference>